<proteinExistence type="predicted"/>
<sequence length="330" mass="38717">MSTPQERLARVLSLAKQIVTISTEVDDLDAQRTKKREELWDMSRSFRVNIDDIYLLQPKYVGKGVAQEEWETYYSQNVFACLTTRIFPTFLLWTRTAWVSARTNTCKRGKREAAFLARKAANLQKGFRLIADKSRRDIRFSIYTDFGGSYARDTVGVSSVAKYKERERCFFNILEAQWKPFIVLKEGGAKVDVEHCDNKYDVKCTWHDEGLDEHFDENQIKLHKAQPRTSATPEPLFISSNGRARMPPMAFQQMLEQRWGICRFRWGESYSDEDDDDDNDDNGDNDEDNEYHDLERKRWRERRSCGNSTISLIQKLKEDRIRSTRNMISV</sequence>
<evidence type="ECO:0000313" key="3">
    <source>
        <dbReference type="Proteomes" id="UP000799291"/>
    </source>
</evidence>
<dbReference type="EMBL" id="MU005574">
    <property type="protein sequence ID" value="KAF2688158.1"/>
    <property type="molecule type" value="Genomic_DNA"/>
</dbReference>
<gene>
    <name evidence="2" type="ORF">K458DRAFT_385729</name>
</gene>
<evidence type="ECO:0000256" key="1">
    <source>
        <dbReference type="SAM" id="MobiDB-lite"/>
    </source>
</evidence>
<name>A0A6G1JCK3_9PLEO</name>
<reference evidence="2" key="1">
    <citation type="journal article" date="2020" name="Stud. Mycol.">
        <title>101 Dothideomycetes genomes: a test case for predicting lifestyles and emergence of pathogens.</title>
        <authorList>
            <person name="Haridas S."/>
            <person name="Albert R."/>
            <person name="Binder M."/>
            <person name="Bloem J."/>
            <person name="Labutti K."/>
            <person name="Salamov A."/>
            <person name="Andreopoulos B."/>
            <person name="Baker S."/>
            <person name="Barry K."/>
            <person name="Bills G."/>
            <person name="Bluhm B."/>
            <person name="Cannon C."/>
            <person name="Castanera R."/>
            <person name="Culley D."/>
            <person name="Daum C."/>
            <person name="Ezra D."/>
            <person name="Gonzalez J."/>
            <person name="Henrissat B."/>
            <person name="Kuo A."/>
            <person name="Liang C."/>
            <person name="Lipzen A."/>
            <person name="Lutzoni F."/>
            <person name="Magnuson J."/>
            <person name="Mondo S."/>
            <person name="Nolan M."/>
            <person name="Ohm R."/>
            <person name="Pangilinan J."/>
            <person name="Park H.-J."/>
            <person name="Ramirez L."/>
            <person name="Alfaro M."/>
            <person name="Sun H."/>
            <person name="Tritt A."/>
            <person name="Yoshinaga Y."/>
            <person name="Zwiers L.-H."/>
            <person name="Turgeon B."/>
            <person name="Goodwin S."/>
            <person name="Spatafora J."/>
            <person name="Crous P."/>
            <person name="Grigoriev I."/>
        </authorList>
    </citation>
    <scope>NUCLEOTIDE SEQUENCE</scope>
    <source>
        <strain evidence="2">CBS 122367</strain>
    </source>
</reference>
<protein>
    <submittedName>
        <fullName evidence="2">Uncharacterized protein</fullName>
    </submittedName>
</protein>
<organism evidence="2 3">
    <name type="scientific">Lentithecium fluviatile CBS 122367</name>
    <dbReference type="NCBI Taxonomy" id="1168545"/>
    <lineage>
        <taxon>Eukaryota</taxon>
        <taxon>Fungi</taxon>
        <taxon>Dikarya</taxon>
        <taxon>Ascomycota</taxon>
        <taxon>Pezizomycotina</taxon>
        <taxon>Dothideomycetes</taxon>
        <taxon>Pleosporomycetidae</taxon>
        <taxon>Pleosporales</taxon>
        <taxon>Massarineae</taxon>
        <taxon>Lentitheciaceae</taxon>
        <taxon>Lentithecium</taxon>
    </lineage>
</organism>
<dbReference type="AlphaFoldDB" id="A0A6G1JCK3"/>
<accession>A0A6G1JCK3</accession>
<evidence type="ECO:0000313" key="2">
    <source>
        <dbReference type="EMBL" id="KAF2688158.1"/>
    </source>
</evidence>
<feature type="region of interest" description="Disordered" evidence="1">
    <location>
        <begin position="271"/>
        <end position="290"/>
    </location>
</feature>
<keyword evidence="3" id="KW-1185">Reference proteome</keyword>
<dbReference type="Proteomes" id="UP000799291">
    <property type="component" value="Unassembled WGS sequence"/>
</dbReference>